<accession>A0ABW1L6R0</accession>
<name>A0ABW1L6R0_9BACL</name>
<dbReference type="RefSeq" id="WP_377732933.1">
    <property type="nucleotide sequence ID" value="NZ_JBHSRI010000004.1"/>
</dbReference>
<dbReference type="InterPro" id="IPR036594">
    <property type="entry name" value="Meth_synthase_dom"/>
</dbReference>
<sequence>MTPKDLVNAFIEGKSDEAFVQIEKLYSGGLSVASIYQNYVTEAMQLIGVMWEEDEISVADEHLATSTCDFVLAKFHSRVKKIPITPISKKAMFFSVEKEQHSLGMKMAAHLFEQAGWDVRFMGANLPLTYAVDAAERFKPDVIGISLTIIHHLEQLKTYVEQLESIQSRPQLLVGSRLISSYELSEYASPATRMIRNFEVLDEWMKEYDGVIPHVTH</sequence>
<dbReference type="Gene3D" id="1.10.1240.10">
    <property type="entry name" value="Methionine synthase domain"/>
    <property type="match status" value="1"/>
</dbReference>
<comment type="caution">
    <text evidence="2">The sequence shown here is derived from an EMBL/GenBank/DDBJ whole genome shotgun (WGS) entry which is preliminary data.</text>
</comment>
<dbReference type="Pfam" id="PF02310">
    <property type="entry name" value="B12-binding"/>
    <property type="match status" value="1"/>
</dbReference>
<dbReference type="EMBL" id="JBHSRI010000004">
    <property type="protein sequence ID" value="MFC6038832.1"/>
    <property type="molecule type" value="Genomic_DNA"/>
</dbReference>
<evidence type="ECO:0000313" key="2">
    <source>
        <dbReference type="EMBL" id="MFC6038832.1"/>
    </source>
</evidence>
<dbReference type="Proteomes" id="UP001596170">
    <property type="component" value="Unassembled WGS sequence"/>
</dbReference>
<dbReference type="InterPro" id="IPR003759">
    <property type="entry name" value="Cbl-bd_cap"/>
</dbReference>
<dbReference type="Pfam" id="PF02607">
    <property type="entry name" value="B12-binding_2"/>
    <property type="match status" value="1"/>
</dbReference>
<evidence type="ECO:0000313" key="3">
    <source>
        <dbReference type="Proteomes" id="UP001596170"/>
    </source>
</evidence>
<dbReference type="CDD" id="cd02065">
    <property type="entry name" value="B12-binding_like"/>
    <property type="match status" value="1"/>
</dbReference>
<feature type="domain" description="B12-binding" evidence="1">
    <location>
        <begin position="88"/>
        <end position="215"/>
    </location>
</feature>
<gene>
    <name evidence="2" type="ORF">ACFPYN_05110</name>
</gene>
<evidence type="ECO:0000259" key="1">
    <source>
        <dbReference type="PROSITE" id="PS51332"/>
    </source>
</evidence>
<dbReference type="InterPro" id="IPR006158">
    <property type="entry name" value="Cobalamin-bd"/>
</dbReference>
<dbReference type="SUPFAM" id="SSF52242">
    <property type="entry name" value="Cobalamin (vitamin B12)-binding domain"/>
    <property type="match status" value="1"/>
</dbReference>
<dbReference type="Gene3D" id="3.40.50.280">
    <property type="entry name" value="Cobalamin-binding domain"/>
    <property type="match status" value="1"/>
</dbReference>
<dbReference type="PROSITE" id="PS51332">
    <property type="entry name" value="B12_BINDING"/>
    <property type="match status" value="1"/>
</dbReference>
<keyword evidence="3" id="KW-1185">Reference proteome</keyword>
<protein>
    <submittedName>
        <fullName evidence="2">B12-binding domain-containing protein</fullName>
    </submittedName>
</protein>
<reference evidence="3" key="1">
    <citation type="journal article" date="2019" name="Int. J. Syst. Evol. Microbiol.">
        <title>The Global Catalogue of Microorganisms (GCM) 10K type strain sequencing project: providing services to taxonomists for standard genome sequencing and annotation.</title>
        <authorList>
            <consortium name="The Broad Institute Genomics Platform"/>
            <consortium name="The Broad Institute Genome Sequencing Center for Infectious Disease"/>
            <person name="Wu L."/>
            <person name="Ma J."/>
        </authorList>
    </citation>
    <scope>NUCLEOTIDE SEQUENCE [LARGE SCALE GENOMIC DNA]</scope>
    <source>
        <strain evidence="3">CCUG 54527</strain>
    </source>
</reference>
<proteinExistence type="predicted"/>
<dbReference type="InterPro" id="IPR036724">
    <property type="entry name" value="Cobalamin-bd_sf"/>
</dbReference>
<organism evidence="2 3">
    <name type="scientific">Paenisporosarcina macmurdoensis</name>
    <dbReference type="NCBI Taxonomy" id="212659"/>
    <lineage>
        <taxon>Bacteria</taxon>
        <taxon>Bacillati</taxon>
        <taxon>Bacillota</taxon>
        <taxon>Bacilli</taxon>
        <taxon>Bacillales</taxon>
        <taxon>Caryophanaceae</taxon>
        <taxon>Paenisporosarcina</taxon>
    </lineage>
</organism>